<evidence type="ECO:0000256" key="1">
    <source>
        <dbReference type="ARBA" id="ARBA00007592"/>
    </source>
</evidence>
<evidence type="ECO:0000256" key="2">
    <source>
        <dbReference type="ARBA" id="ARBA00023239"/>
    </source>
</evidence>
<dbReference type="EMBL" id="QGAC01000023">
    <property type="protein sequence ID" value="TKJ85253.1"/>
    <property type="molecule type" value="Genomic_DNA"/>
</dbReference>
<dbReference type="PIRSF" id="PIRSF001365">
    <property type="entry name" value="DHDPS"/>
    <property type="match status" value="1"/>
</dbReference>
<evidence type="ECO:0000256" key="4">
    <source>
        <dbReference type="PIRSR" id="PIRSR001365-1"/>
    </source>
</evidence>
<dbReference type="Gene3D" id="3.20.20.70">
    <property type="entry name" value="Aldolase class I"/>
    <property type="match status" value="1"/>
</dbReference>
<dbReference type="PRINTS" id="PR00146">
    <property type="entry name" value="DHPICSNTHASE"/>
</dbReference>
<dbReference type="STRING" id="1219360.GCA_001571305_03658"/>
<evidence type="ECO:0000256" key="5">
    <source>
        <dbReference type="PIRSR" id="PIRSR001365-2"/>
    </source>
</evidence>
<evidence type="ECO:0000313" key="7">
    <source>
        <dbReference type="Proteomes" id="UP000306393"/>
    </source>
</evidence>
<reference evidence="6 7" key="1">
    <citation type="journal article" date="2019" name="Sci. Rep.">
        <title>Differences in resource use lead to coexistence of seed-transmitted microbial populations.</title>
        <authorList>
            <person name="Torres-Cortes G."/>
            <person name="Garcia B.J."/>
            <person name="Compant S."/>
            <person name="Rezki S."/>
            <person name="Jones P."/>
            <person name="Preveaux A."/>
            <person name="Briand M."/>
            <person name="Roulet A."/>
            <person name="Bouchez O."/>
            <person name="Jacobson D."/>
            <person name="Barret M."/>
        </authorList>
    </citation>
    <scope>NUCLEOTIDE SEQUENCE [LARGE SCALE GENOMIC DNA]</scope>
    <source>
        <strain evidence="6 7">CFBP13511</strain>
    </source>
</reference>
<dbReference type="InterPro" id="IPR013785">
    <property type="entry name" value="Aldolase_TIM"/>
</dbReference>
<organism evidence="6 7">
    <name type="scientific">Erwinia persicina</name>
    <dbReference type="NCBI Taxonomy" id="55211"/>
    <lineage>
        <taxon>Bacteria</taxon>
        <taxon>Pseudomonadati</taxon>
        <taxon>Pseudomonadota</taxon>
        <taxon>Gammaproteobacteria</taxon>
        <taxon>Enterobacterales</taxon>
        <taxon>Erwiniaceae</taxon>
        <taxon>Erwinia</taxon>
    </lineage>
</organism>
<feature type="active site" description="Schiff-base intermediate with substrate" evidence="4">
    <location>
        <position position="162"/>
    </location>
</feature>
<name>A0A4U3EWW2_9GAMM</name>
<dbReference type="SUPFAM" id="SSF51569">
    <property type="entry name" value="Aldolase"/>
    <property type="match status" value="1"/>
</dbReference>
<comment type="caution">
    <text evidence="6">The sequence shown here is derived from an EMBL/GenBank/DDBJ whole genome shotgun (WGS) entry which is preliminary data.</text>
</comment>
<sequence>MQFKGLSAFPITPTDAAGVVDIPALEKVLLRLKQAGVDSVGLPGSTGLYAYLSRDQKRRAIEAAVACLGPDIPVIASAGALRTDEACLLAQDAESAGAKGILLAPVSYTPLGEEEVFQHYASVAGATGLPVCVYNNPGTTHFTFSHRLLQRLGTLKQIRAVKQPGQSCIGEQDVTALRDLFPAEFAVGYSGDWFAAGALLGGGDVWFSVVGGLLPQPALALTRAAQAGEAERVAELNQQFEPLWQLFQSLSSLRVMYAAADILGICQPVLPRPLLGLDSAERRRVEQVLKDMPNVV</sequence>
<dbReference type="Proteomes" id="UP000306393">
    <property type="component" value="Unassembled WGS sequence"/>
</dbReference>
<dbReference type="AlphaFoldDB" id="A0A4U3EWW2"/>
<evidence type="ECO:0000256" key="3">
    <source>
        <dbReference type="PIRNR" id="PIRNR001365"/>
    </source>
</evidence>
<feature type="binding site" evidence="5">
    <location>
        <position position="46"/>
    </location>
    <ligand>
        <name>pyruvate</name>
        <dbReference type="ChEBI" id="CHEBI:15361"/>
    </ligand>
</feature>
<dbReference type="SMART" id="SM01130">
    <property type="entry name" value="DHDPS"/>
    <property type="match status" value="1"/>
</dbReference>
<dbReference type="RefSeq" id="WP_137269940.1">
    <property type="nucleotide sequence ID" value="NZ_QGAC01000023.1"/>
</dbReference>
<comment type="similarity">
    <text evidence="1 3">Belongs to the DapA family.</text>
</comment>
<gene>
    <name evidence="6" type="ORF">EpCFBP13511_20180</name>
</gene>
<keyword evidence="2 3" id="KW-0456">Lyase</keyword>
<dbReference type="PANTHER" id="PTHR12128">
    <property type="entry name" value="DIHYDRODIPICOLINATE SYNTHASE"/>
    <property type="match status" value="1"/>
</dbReference>
<feature type="active site" description="Proton donor/acceptor" evidence="4">
    <location>
        <position position="134"/>
    </location>
</feature>
<dbReference type="CDD" id="cd00408">
    <property type="entry name" value="DHDPS-like"/>
    <property type="match status" value="1"/>
</dbReference>
<dbReference type="OrthoDB" id="199953at2"/>
<dbReference type="InterPro" id="IPR002220">
    <property type="entry name" value="DapA-like"/>
</dbReference>
<protein>
    <submittedName>
        <fullName evidence="6">Dihydrodipicolinate synthase family protein</fullName>
    </submittedName>
</protein>
<dbReference type="PANTHER" id="PTHR12128:SF66">
    <property type="entry name" value="4-HYDROXY-2-OXOGLUTARATE ALDOLASE, MITOCHONDRIAL"/>
    <property type="match status" value="1"/>
</dbReference>
<accession>A0A4U3EWW2</accession>
<dbReference type="Pfam" id="PF00701">
    <property type="entry name" value="DHDPS"/>
    <property type="match status" value="1"/>
</dbReference>
<evidence type="ECO:0000313" key="6">
    <source>
        <dbReference type="EMBL" id="TKJ85253.1"/>
    </source>
</evidence>
<proteinExistence type="inferred from homology"/>
<dbReference type="GO" id="GO:0008840">
    <property type="term" value="F:4-hydroxy-tetrahydrodipicolinate synthase activity"/>
    <property type="evidence" value="ECO:0007669"/>
    <property type="project" value="TreeGrafter"/>
</dbReference>